<dbReference type="InterPro" id="IPR029069">
    <property type="entry name" value="HotDog_dom_sf"/>
</dbReference>
<keyword evidence="4" id="KW-1185">Reference proteome</keyword>
<evidence type="ECO:0000313" key="4">
    <source>
        <dbReference type="Proteomes" id="UP000034291"/>
    </source>
</evidence>
<feature type="compositionally biased region" description="Basic and acidic residues" evidence="2">
    <location>
        <begin position="176"/>
        <end position="189"/>
    </location>
</feature>
<dbReference type="AlphaFoldDB" id="A0A0F8UF28"/>
<evidence type="ECO:0000313" key="3">
    <source>
        <dbReference type="EMBL" id="KKK18294.1"/>
    </source>
</evidence>
<organism evidence="3 4">
    <name type="scientific">Aspergillus rambellii</name>
    <dbReference type="NCBI Taxonomy" id="308745"/>
    <lineage>
        <taxon>Eukaryota</taxon>
        <taxon>Fungi</taxon>
        <taxon>Dikarya</taxon>
        <taxon>Ascomycota</taxon>
        <taxon>Pezizomycotina</taxon>
        <taxon>Eurotiomycetes</taxon>
        <taxon>Eurotiomycetidae</taxon>
        <taxon>Eurotiales</taxon>
        <taxon>Aspergillaceae</taxon>
        <taxon>Aspergillus</taxon>
        <taxon>Aspergillus subgen. Nidulantes</taxon>
    </lineage>
</organism>
<comment type="caution">
    <text evidence="3">The sequence shown here is derived from an EMBL/GenBank/DDBJ whole genome shotgun (WGS) entry which is preliminary data.</text>
</comment>
<proteinExistence type="inferred from homology"/>
<gene>
    <name evidence="3" type="ORF">ARAM_002556</name>
</gene>
<dbReference type="EMBL" id="JZBS01002524">
    <property type="protein sequence ID" value="KKK18294.1"/>
    <property type="molecule type" value="Genomic_DNA"/>
</dbReference>
<dbReference type="InterPro" id="IPR051490">
    <property type="entry name" value="THEM6_lcsJ_thioesterase"/>
</dbReference>
<protein>
    <recommendedName>
        <fullName evidence="5">Thioesterase</fullName>
    </recommendedName>
</protein>
<dbReference type="PANTHER" id="PTHR12475:SF4">
    <property type="entry name" value="PROTEIN THEM6"/>
    <property type="match status" value="1"/>
</dbReference>
<dbReference type="SUPFAM" id="SSF54637">
    <property type="entry name" value="Thioesterase/thiol ester dehydrase-isomerase"/>
    <property type="match status" value="1"/>
</dbReference>
<feature type="region of interest" description="Disordered" evidence="2">
    <location>
        <begin position="170"/>
        <end position="189"/>
    </location>
</feature>
<comment type="similarity">
    <text evidence="1">Belongs to the lcsJ thioesterase family.</text>
</comment>
<dbReference type="PANTHER" id="PTHR12475">
    <property type="match status" value="1"/>
</dbReference>
<dbReference type="Proteomes" id="UP000034291">
    <property type="component" value="Unassembled WGS sequence"/>
</dbReference>
<reference evidence="3 4" key="1">
    <citation type="submission" date="2015-02" db="EMBL/GenBank/DDBJ databases">
        <title>Draft Genome Sequences of Two Closely-Related Aflatoxigenic Aspergillus Species Obtained from the Cote d'Ivoire.</title>
        <authorList>
            <person name="Moore G.G."/>
            <person name="Beltz S.B."/>
            <person name="Mack B.M."/>
        </authorList>
    </citation>
    <scope>NUCLEOTIDE SEQUENCE [LARGE SCALE GENOMIC DNA]</scope>
    <source>
        <strain evidence="3 4">SRRC1468</strain>
    </source>
</reference>
<name>A0A0F8UF28_9EURO</name>
<sequence>MTILSLITLAIFLLILTYKNIPFMWLIRNLQVLILRRYLSPIHRTQLTPECLFLPTIHRSRSPLTECDHNMHKSNSTYFSDLNISHGNIGLTLFNQFLALRPGAGSAFPALGGVQCVFHREIKPYQAYEVWSRVLSWDEKWIYIVSHFVEPGAFRPRRFFFQQPEQSLFISDDDNDNARNDVKEERRRTERKNPIFASSIARFVLKQGRKTVPPEIMLVQCGLLPGKEASSRADLVVRQVIEERRRRDLETAQLRLGWDAVREAFEGEGVTVLSRYTDLI</sequence>
<accession>A0A0F8UF28</accession>
<evidence type="ECO:0000256" key="2">
    <source>
        <dbReference type="SAM" id="MobiDB-lite"/>
    </source>
</evidence>
<evidence type="ECO:0000256" key="1">
    <source>
        <dbReference type="ARBA" id="ARBA00038476"/>
    </source>
</evidence>
<dbReference type="OrthoDB" id="265761at2759"/>
<evidence type="ECO:0008006" key="5">
    <source>
        <dbReference type="Google" id="ProtNLM"/>
    </source>
</evidence>